<dbReference type="Gramene" id="TuG1812G0300002396.01.T02">
    <property type="protein sequence ID" value="TuG1812G0300002396.01.T02.cds309889"/>
    <property type="gene ID" value="TuG1812G0300002396.01"/>
</dbReference>
<dbReference type="EnsemblPlants" id="TuG1812G0300002396.01.T02">
    <property type="protein sequence ID" value="TuG1812G0300002396.01.T02.cds309889"/>
    <property type="gene ID" value="TuG1812G0300002396.01"/>
</dbReference>
<keyword evidence="2" id="KW-1185">Reference proteome</keyword>
<name>A0A8R7PRB2_TRIUA</name>
<dbReference type="AlphaFoldDB" id="A0A8R7PRB2"/>
<evidence type="ECO:0000313" key="1">
    <source>
        <dbReference type="EnsemblPlants" id="TuG1812G0300002396.01.T02.cds309889"/>
    </source>
</evidence>
<accession>A0A8R7PRB2</accession>
<evidence type="ECO:0000313" key="2">
    <source>
        <dbReference type="Proteomes" id="UP000015106"/>
    </source>
</evidence>
<organism evidence="1 2">
    <name type="scientific">Triticum urartu</name>
    <name type="common">Red wild einkorn</name>
    <name type="synonym">Crithodium urartu</name>
    <dbReference type="NCBI Taxonomy" id="4572"/>
    <lineage>
        <taxon>Eukaryota</taxon>
        <taxon>Viridiplantae</taxon>
        <taxon>Streptophyta</taxon>
        <taxon>Embryophyta</taxon>
        <taxon>Tracheophyta</taxon>
        <taxon>Spermatophyta</taxon>
        <taxon>Magnoliopsida</taxon>
        <taxon>Liliopsida</taxon>
        <taxon>Poales</taxon>
        <taxon>Poaceae</taxon>
        <taxon>BOP clade</taxon>
        <taxon>Pooideae</taxon>
        <taxon>Triticodae</taxon>
        <taxon>Triticeae</taxon>
        <taxon>Triticinae</taxon>
        <taxon>Triticum</taxon>
    </lineage>
</organism>
<reference evidence="2" key="1">
    <citation type="journal article" date="2013" name="Nature">
        <title>Draft genome of the wheat A-genome progenitor Triticum urartu.</title>
        <authorList>
            <person name="Ling H.Q."/>
            <person name="Zhao S."/>
            <person name="Liu D."/>
            <person name="Wang J."/>
            <person name="Sun H."/>
            <person name="Zhang C."/>
            <person name="Fan H."/>
            <person name="Li D."/>
            <person name="Dong L."/>
            <person name="Tao Y."/>
            <person name="Gao C."/>
            <person name="Wu H."/>
            <person name="Li Y."/>
            <person name="Cui Y."/>
            <person name="Guo X."/>
            <person name="Zheng S."/>
            <person name="Wang B."/>
            <person name="Yu K."/>
            <person name="Liang Q."/>
            <person name="Yang W."/>
            <person name="Lou X."/>
            <person name="Chen J."/>
            <person name="Feng M."/>
            <person name="Jian J."/>
            <person name="Zhang X."/>
            <person name="Luo G."/>
            <person name="Jiang Y."/>
            <person name="Liu J."/>
            <person name="Wang Z."/>
            <person name="Sha Y."/>
            <person name="Zhang B."/>
            <person name="Wu H."/>
            <person name="Tang D."/>
            <person name="Shen Q."/>
            <person name="Xue P."/>
            <person name="Zou S."/>
            <person name="Wang X."/>
            <person name="Liu X."/>
            <person name="Wang F."/>
            <person name="Yang Y."/>
            <person name="An X."/>
            <person name="Dong Z."/>
            <person name="Zhang K."/>
            <person name="Zhang X."/>
            <person name="Luo M.C."/>
            <person name="Dvorak J."/>
            <person name="Tong Y."/>
            <person name="Wang J."/>
            <person name="Yang H."/>
            <person name="Li Z."/>
            <person name="Wang D."/>
            <person name="Zhang A."/>
            <person name="Wang J."/>
        </authorList>
    </citation>
    <scope>NUCLEOTIDE SEQUENCE</scope>
    <source>
        <strain evidence="2">cv. G1812</strain>
    </source>
</reference>
<proteinExistence type="predicted"/>
<reference evidence="1" key="2">
    <citation type="submission" date="2018-03" db="EMBL/GenBank/DDBJ databases">
        <title>The Triticum urartu genome reveals the dynamic nature of wheat genome evolution.</title>
        <authorList>
            <person name="Ling H."/>
            <person name="Ma B."/>
            <person name="Shi X."/>
            <person name="Liu H."/>
            <person name="Dong L."/>
            <person name="Sun H."/>
            <person name="Cao Y."/>
            <person name="Gao Q."/>
            <person name="Zheng S."/>
            <person name="Li Y."/>
            <person name="Yu Y."/>
            <person name="Du H."/>
            <person name="Qi M."/>
            <person name="Li Y."/>
            <person name="Yu H."/>
            <person name="Cui Y."/>
            <person name="Wang N."/>
            <person name="Chen C."/>
            <person name="Wu H."/>
            <person name="Zhao Y."/>
            <person name="Zhang J."/>
            <person name="Li Y."/>
            <person name="Zhou W."/>
            <person name="Zhang B."/>
            <person name="Hu W."/>
            <person name="Eijk M."/>
            <person name="Tang J."/>
            <person name="Witsenboer H."/>
            <person name="Zhao S."/>
            <person name="Li Z."/>
            <person name="Zhang A."/>
            <person name="Wang D."/>
            <person name="Liang C."/>
        </authorList>
    </citation>
    <scope>NUCLEOTIDE SEQUENCE [LARGE SCALE GENOMIC DNA]</scope>
    <source>
        <strain evidence="1">cv. G1812</strain>
    </source>
</reference>
<sequence>MGTDPSGAVGWVMDPSGTVEWGTGSSGGAGWGAAANMHEIQYRTMINQAMNANRCSGQFNFIVIHAN</sequence>
<reference evidence="1" key="3">
    <citation type="submission" date="2022-06" db="UniProtKB">
        <authorList>
            <consortium name="EnsemblPlants"/>
        </authorList>
    </citation>
    <scope>IDENTIFICATION</scope>
</reference>
<protein>
    <submittedName>
        <fullName evidence="1">Uncharacterized protein</fullName>
    </submittedName>
</protein>
<dbReference type="Proteomes" id="UP000015106">
    <property type="component" value="Chromosome 3"/>
</dbReference>